<keyword evidence="3" id="KW-1185">Reference proteome</keyword>
<name>A0A0H3ASU5_BRUO2</name>
<evidence type="ECO:0000313" key="2">
    <source>
        <dbReference type="EMBL" id="ABQ61799.1"/>
    </source>
</evidence>
<protein>
    <submittedName>
        <fullName evidence="2">Uncharacterized protein</fullName>
    </submittedName>
</protein>
<evidence type="ECO:0000256" key="1">
    <source>
        <dbReference type="SAM" id="Phobius"/>
    </source>
</evidence>
<dbReference type="HOGENOM" id="CLU_3341081_0_0_5"/>
<gene>
    <name evidence="2" type="ordered locus">BOV_0276</name>
</gene>
<dbReference type="AlphaFoldDB" id="A0A0H3ASU5"/>
<dbReference type="KEGG" id="bov:BOV_0276"/>
<keyword evidence="1" id="KW-0472">Membrane</keyword>
<evidence type="ECO:0000313" key="3">
    <source>
        <dbReference type="Proteomes" id="UP000006383"/>
    </source>
</evidence>
<accession>A0A0H3ASU5</accession>
<keyword evidence="1" id="KW-1133">Transmembrane helix</keyword>
<organism evidence="2 3">
    <name type="scientific">Brucella ovis (strain ATCC 25840 / 63/290 / NCTC 10512)</name>
    <dbReference type="NCBI Taxonomy" id="444178"/>
    <lineage>
        <taxon>Bacteria</taxon>
        <taxon>Pseudomonadati</taxon>
        <taxon>Pseudomonadota</taxon>
        <taxon>Alphaproteobacteria</taxon>
        <taxon>Hyphomicrobiales</taxon>
        <taxon>Brucellaceae</taxon>
        <taxon>Brucella/Ochrobactrum group</taxon>
        <taxon>Brucella</taxon>
    </lineage>
</organism>
<dbReference type="Proteomes" id="UP000006383">
    <property type="component" value="Chromosome I"/>
</dbReference>
<reference evidence="3" key="1">
    <citation type="journal article" date="2009" name="PLoS ONE">
        <title>Genome degradation in Brucella ovis corresponds with narrowing of its host range and tissue tropism.</title>
        <authorList>
            <person name="Tsolis R.M."/>
            <person name="Seshadri R."/>
            <person name="Santos R.L."/>
            <person name="Sangari F.J."/>
            <person name="Lobo J.M."/>
            <person name="de Jong M.F."/>
            <person name="Ren Q."/>
            <person name="Myers G."/>
            <person name="Brinkac L.M."/>
            <person name="Nelson W.C."/>
            <person name="Deboy R.T."/>
            <person name="Angiuoli S."/>
            <person name="Khouri H."/>
            <person name="Dimitrov G."/>
            <person name="Robinson J.R."/>
            <person name="Mulligan S."/>
            <person name="Walker R.L."/>
            <person name="Elzer P.E."/>
            <person name="Hassan K.A."/>
            <person name="Paulsen I.T."/>
        </authorList>
    </citation>
    <scope>NUCLEOTIDE SEQUENCE [LARGE SCALE GENOMIC DNA]</scope>
    <source>
        <strain evidence="3">ATCC 25840 / 63/290 / NCTC 10512</strain>
    </source>
</reference>
<feature type="transmembrane region" description="Helical" evidence="1">
    <location>
        <begin position="17"/>
        <end position="35"/>
    </location>
</feature>
<keyword evidence="1" id="KW-0812">Transmembrane</keyword>
<proteinExistence type="predicted"/>
<sequence length="37" mass="3894">MVHEVFAVPAWKISVSASLRVIASALLVIAAVAFVNL</sequence>
<dbReference type="EMBL" id="CP000708">
    <property type="protein sequence ID" value="ABQ61799.1"/>
    <property type="molecule type" value="Genomic_DNA"/>
</dbReference>